<dbReference type="PROSITE" id="PS50016">
    <property type="entry name" value="ZF_PHD_2"/>
    <property type="match status" value="1"/>
</dbReference>
<feature type="domain" description="PHD-type" evidence="9">
    <location>
        <begin position="507"/>
        <end position="557"/>
    </location>
</feature>
<evidence type="ECO:0008006" key="13">
    <source>
        <dbReference type="Google" id="ProtNLM"/>
    </source>
</evidence>
<dbReference type="PROSITE" id="PS01359">
    <property type="entry name" value="ZF_PHD_1"/>
    <property type="match status" value="1"/>
</dbReference>
<feature type="compositionally biased region" description="Polar residues" evidence="8">
    <location>
        <begin position="273"/>
        <end position="283"/>
    </location>
</feature>
<keyword evidence="2" id="KW-0479">Metal-binding</keyword>
<feature type="region of interest" description="Disordered" evidence="8">
    <location>
        <begin position="1223"/>
        <end position="1315"/>
    </location>
</feature>
<dbReference type="CDD" id="cd15492">
    <property type="entry name" value="PHD_BRPF_JADE_like"/>
    <property type="match status" value="1"/>
</dbReference>
<evidence type="ECO:0000313" key="12">
    <source>
        <dbReference type="Proteomes" id="UP001412239"/>
    </source>
</evidence>
<keyword evidence="4 7" id="KW-0863">Zinc-finger</keyword>
<dbReference type="InterPro" id="IPR019787">
    <property type="entry name" value="Znf_PHD-finger"/>
</dbReference>
<organism evidence="11 12">
    <name type="scientific">Tuber aestivum</name>
    <name type="common">summer truffle</name>
    <dbReference type="NCBI Taxonomy" id="59557"/>
    <lineage>
        <taxon>Eukaryota</taxon>
        <taxon>Fungi</taxon>
        <taxon>Dikarya</taxon>
        <taxon>Ascomycota</taxon>
        <taxon>Pezizomycotina</taxon>
        <taxon>Pezizomycetes</taxon>
        <taxon>Pezizales</taxon>
        <taxon>Tuberaceae</taxon>
        <taxon>Tuber</taxon>
    </lineage>
</organism>
<gene>
    <name evidence="11" type="ORF">GSTUAT00008256001</name>
</gene>
<dbReference type="InterPro" id="IPR013083">
    <property type="entry name" value="Znf_RING/FYVE/PHD"/>
</dbReference>
<dbReference type="InterPro" id="IPR001965">
    <property type="entry name" value="Znf_PHD"/>
</dbReference>
<evidence type="ECO:0000313" key="11">
    <source>
        <dbReference type="EMBL" id="CUS07636.1"/>
    </source>
</evidence>
<feature type="region of interest" description="Disordered" evidence="8">
    <location>
        <begin position="228"/>
        <end position="347"/>
    </location>
</feature>
<feature type="compositionally biased region" description="Polar residues" evidence="8">
    <location>
        <begin position="28"/>
        <end position="46"/>
    </location>
</feature>
<feature type="compositionally biased region" description="Polar residues" evidence="8">
    <location>
        <begin position="1223"/>
        <end position="1232"/>
    </location>
</feature>
<protein>
    <recommendedName>
        <fullName evidence="13">PHD-type domain-containing protein</fullName>
    </recommendedName>
</protein>
<dbReference type="FunFam" id="3.30.40.10:FF:000008">
    <property type="entry name" value="Bromodomain containing 1, isoform CRA_a"/>
    <property type="match status" value="1"/>
</dbReference>
<feature type="compositionally biased region" description="Gly residues" evidence="8">
    <location>
        <begin position="59"/>
        <end position="68"/>
    </location>
</feature>
<feature type="compositionally biased region" description="Basic residues" evidence="8">
    <location>
        <begin position="14"/>
        <end position="24"/>
    </location>
</feature>
<feature type="compositionally biased region" description="Basic and acidic residues" evidence="8">
    <location>
        <begin position="151"/>
        <end position="162"/>
    </location>
</feature>
<accession>A0A292PJI2</accession>
<keyword evidence="6" id="KW-0539">Nucleus</keyword>
<feature type="compositionally biased region" description="Basic and acidic residues" evidence="8">
    <location>
        <begin position="337"/>
        <end position="347"/>
    </location>
</feature>
<dbReference type="GO" id="GO:0005634">
    <property type="term" value="C:nucleus"/>
    <property type="evidence" value="ECO:0007669"/>
    <property type="project" value="UniProtKB-SubCell"/>
</dbReference>
<dbReference type="PROSITE" id="PS51805">
    <property type="entry name" value="EPHD"/>
    <property type="match status" value="1"/>
</dbReference>
<dbReference type="Pfam" id="PF13831">
    <property type="entry name" value="PHD_2"/>
    <property type="match status" value="1"/>
</dbReference>
<feature type="region of interest" description="Disordered" evidence="8">
    <location>
        <begin position="89"/>
        <end position="111"/>
    </location>
</feature>
<reference evidence="11" key="1">
    <citation type="submission" date="2015-10" db="EMBL/GenBank/DDBJ databases">
        <authorList>
            <person name="Regsiter A."/>
            <person name="william w."/>
        </authorList>
    </citation>
    <scope>NUCLEOTIDE SEQUENCE</scope>
    <source>
        <strain evidence="11">Montdore</strain>
    </source>
</reference>
<feature type="compositionally biased region" description="Basic residues" evidence="8">
    <location>
        <begin position="303"/>
        <end position="314"/>
    </location>
</feature>
<sequence>MAPSPSVQTPTVRGRGRGRPRLRARGSSILSSRTRPPSASSESRTPTGRRRPTYQNGYRPGGAGGGGRYMNPATGEVITANEWNAARGGPVARTRRVPARASATPAVPASVTGADIKPREERSYTEFHIDLDINRPLNVYSAEVIDGEKPAKAADVQEKSELPQEGQGNGSMYSAGVPILPGPWPPTVDSGVFCTGGDISMEDASISGSFEKHLQPLPMIAIDPALAALTPPPPPSNTSIDTPSIPTDPALVEVTHGAPQTPAVTPTEELASASGQKLNSRLTPSFYGPSRGGKDGQTLASLRAHRSTTGRPSRKSYAPPSAGRGSRMKTNIQDPPDLPKTELKKPEYRKITPFQFSEAAWLTPIGSTGPQGLNNPPNRSGSNVDSAMIALGYQETSRFERPRTLVRDRPDTLIDDQLQSVEVVEKVEYDMDEQDNKWLTTYNSHRRMRDVQPITREMFEVAMTKIEKEWVTLERRIPKTVAKPHGSTYGNRRRSSGNDGDEDGGEDSKCVICDDGECENSNAIVFCDGCNLAVHQECYGVPHIPEGQWLCRKCLAIPNKTANCIFCPNTDGAFKQTTNTKWAHLLCAIWIPEVILGNTSYMEPVDGMDSVPKSRWKLSCYICKQKMGACIQCSNKNCFIAFHVTCGRRARLSMKMKNSLGTGALMETSALKAYCDKHVPEQWRRDNDVDTAVADAMDFYASTMTGTQWGDSQSAAMAGPDHGLRNGVLRNGNLPRVTLTFGNKRKRSQDPKSTWKLSSGAPVIPRVIHDRVVKFICRFEVVEVAEFVASACKYWTLKRESRRGASLVKSLQASINSFTSAEVVKKKYSGAGFKQGTMDLEKRKEFAHGRVSELERLREIFEQKQEKENKNTETTNFMEAYTDLNYFPELPLIRNVFEIARSLDPNHVFINGFSLIEERIENRLYPNVGAFACDLLSVLKSPPSQPVLEYKIVYRYQLGSGLIHSSPKDDLQGTTVASLILPHVLPLLEDVRRSELEIRTRPPPIEIIGGDVIDMKPIGTYDGMNGETFSSMENNNALAPHIQLQDSSVVLPPLNIDQELGVHWDNGRPPWYLKDLAPVGLRVEAEVWSPPSEDYDDECDLNGNPARAHSSVPPLESHLSLSMSGWGQRIAQAIGQAPRGSATDPRAPMLDSRVELVPKPERNPGENDSLMDGFRAVDLPSPLRTIDEGAAPGRDHTLPSIGSRMGIPGPPPNLLAAVLTDTPTQNGTSASASRPEYPPMEIDSSRLGEPSSTQPVAGINGTLAPPPAASVAPVATTGRKSRKGMIFPRQSNGRFGTTKGAAGASGAKKARKKKW</sequence>
<dbReference type="InterPro" id="IPR011011">
    <property type="entry name" value="Znf_FYVE_PHD"/>
</dbReference>
<keyword evidence="12" id="KW-1185">Reference proteome</keyword>
<dbReference type="InterPro" id="IPR034732">
    <property type="entry name" value="EPHD"/>
</dbReference>
<dbReference type="Proteomes" id="UP001412239">
    <property type="component" value="Unassembled WGS sequence"/>
</dbReference>
<dbReference type="GO" id="GO:0008270">
    <property type="term" value="F:zinc ion binding"/>
    <property type="evidence" value="ECO:0007669"/>
    <property type="project" value="UniProtKB-KW"/>
</dbReference>
<dbReference type="GO" id="GO:0006357">
    <property type="term" value="P:regulation of transcription by RNA polymerase II"/>
    <property type="evidence" value="ECO:0007669"/>
    <property type="project" value="TreeGrafter"/>
</dbReference>
<feature type="region of interest" description="Disordered" evidence="8">
    <location>
        <begin position="1"/>
        <end position="73"/>
    </location>
</feature>
<dbReference type="SUPFAM" id="SSF57903">
    <property type="entry name" value="FYVE/PHD zinc finger"/>
    <property type="match status" value="1"/>
</dbReference>
<dbReference type="PANTHER" id="PTHR13793:SF107">
    <property type="entry name" value="BROMODOMAIN-CONTAINING PROTEIN HOMOLOG"/>
    <property type="match status" value="1"/>
</dbReference>
<keyword evidence="5" id="KW-0862">Zinc</keyword>
<evidence type="ECO:0000256" key="8">
    <source>
        <dbReference type="SAM" id="MobiDB-lite"/>
    </source>
</evidence>
<evidence type="ECO:0000256" key="3">
    <source>
        <dbReference type="ARBA" id="ARBA00022737"/>
    </source>
</evidence>
<evidence type="ECO:0000259" key="10">
    <source>
        <dbReference type="PROSITE" id="PS51805"/>
    </source>
</evidence>
<dbReference type="FunFam" id="3.30.40.10:FF:000007">
    <property type="entry name" value="Bromodomain containing 1, isoform CRA_b"/>
    <property type="match status" value="1"/>
</dbReference>
<proteinExistence type="predicted"/>
<comment type="subcellular location">
    <subcellularLocation>
        <location evidence="1">Nucleus</location>
    </subcellularLocation>
</comment>
<dbReference type="Gene3D" id="3.30.40.10">
    <property type="entry name" value="Zinc/RING finger domain, C3HC4 (zinc finger)"/>
    <property type="match status" value="2"/>
</dbReference>
<evidence type="ECO:0000256" key="5">
    <source>
        <dbReference type="ARBA" id="ARBA00022833"/>
    </source>
</evidence>
<feature type="domain" description="PHD-type" evidence="10">
    <location>
        <begin position="561"/>
        <end position="679"/>
    </location>
</feature>
<evidence type="ECO:0000256" key="1">
    <source>
        <dbReference type="ARBA" id="ARBA00004123"/>
    </source>
</evidence>
<dbReference type="Pfam" id="PF10513">
    <property type="entry name" value="EPL1"/>
    <property type="match status" value="1"/>
</dbReference>
<keyword evidence="3" id="KW-0677">Repeat</keyword>
<dbReference type="PANTHER" id="PTHR13793">
    <property type="entry name" value="PHD FINGER PROTEINS"/>
    <property type="match status" value="1"/>
</dbReference>
<dbReference type="SMART" id="SM00249">
    <property type="entry name" value="PHD"/>
    <property type="match status" value="2"/>
</dbReference>
<dbReference type="EMBL" id="LN891187">
    <property type="protein sequence ID" value="CUS07636.1"/>
    <property type="molecule type" value="Genomic_DNA"/>
</dbReference>
<feature type="region of interest" description="Disordered" evidence="8">
    <location>
        <begin position="481"/>
        <end position="505"/>
    </location>
</feature>
<dbReference type="InterPro" id="IPR050701">
    <property type="entry name" value="Histone_Mod_Regulator"/>
</dbReference>
<evidence type="ECO:0000256" key="4">
    <source>
        <dbReference type="ARBA" id="ARBA00022771"/>
    </source>
</evidence>
<feature type="compositionally biased region" description="Low complexity" evidence="8">
    <location>
        <begin position="237"/>
        <end position="247"/>
    </location>
</feature>
<evidence type="ECO:0000256" key="7">
    <source>
        <dbReference type="PROSITE-ProRule" id="PRU00146"/>
    </source>
</evidence>
<dbReference type="CDD" id="cd15670">
    <property type="entry name" value="ePHD_BRPF"/>
    <property type="match status" value="1"/>
</dbReference>
<evidence type="ECO:0000256" key="2">
    <source>
        <dbReference type="ARBA" id="ARBA00022723"/>
    </source>
</evidence>
<evidence type="ECO:0000256" key="6">
    <source>
        <dbReference type="ARBA" id="ARBA00023242"/>
    </source>
</evidence>
<dbReference type="InterPro" id="IPR019786">
    <property type="entry name" value="Zinc_finger_PHD-type_CS"/>
</dbReference>
<name>A0A292PJI2_9PEZI</name>
<dbReference type="Pfam" id="PF13832">
    <property type="entry name" value="zf-HC5HC2H_2"/>
    <property type="match status" value="1"/>
</dbReference>
<dbReference type="InterPro" id="IPR019542">
    <property type="entry name" value="Enhancer_polycomb-like_N"/>
</dbReference>
<feature type="region of interest" description="Disordered" evidence="8">
    <location>
        <begin position="151"/>
        <end position="170"/>
    </location>
</feature>
<feature type="compositionally biased region" description="Polar residues" evidence="8">
    <location>
        <begin position="1"/>
        <end position="11"/>
    </location>
</feature>
<evidence type="ECO:0000259" key="9">
    <source>
        <dbReference type="PROSITE" id="PS50016"/>
    </source>
</evidence>
<feature type="compositionally biased region" description="Low complexity" evidence="8">
    <location>
        <begin position="99"/>
        <end position="111"/>
    </location>
</feature>